<dbReference type="AlphaFoldDB" id="A0A9X4LNT3"/>
<dbReference type="SUPFAM" id="SSF55298">
    <property type="entry name" value="YjgF-like"/>
    <property type="match status" value="1"/>
</dbReference>
<reference evidence="1" key="1">
    <citation type="submission" date="2019-02" db="EMBL/GenBank/DDBJ databases">
        <title>Draft genome of the type strain Pelomonas aquatica CCUG 52575T.</title>
        <authorList>
            <person name="Gomila M."/>
            <person name="Lalucat J."/>
        </authorList>
    </citation>
    <scope>NUCLEOTIDE SEQUENCE</scope>
    <source>
        <strain evidence="1">CCUG 52575</strain>
    </source>
</reference>
<name>A0A9X4LNT3_9BURK</name>
<evidence type="ECO:0000313" key="1">
    <source>
        <dbReference type="EMBL" id="MDG0864400.1"/>
    </source>
</evidence>
<evidence type="ECO:0000313" key="2">
    <source>
        <dbReference type="Proteomes" id="UP001152766"/>
    </source>
</evidence>
<dbReference type="RefSeq" id="WP_338091321.1">
    <property type="nucleotide sequence ID" value="NZ_JAPPUW010000030.1"/>
</dbReference>
<sequence>MEISRFDMGERFSEMTVVDLGHGKLIYIAGQVAEDTGLDITGQTRQVLNFIDRLLARAGADKRHIVQARVYLASVGDYVAMNSVWDDWVPQGHTPARSTIGARLISSEYRVEIECVAAVHHRVHDHAEGPLKPLRG</sequence>
<comment type="caution">
    <text evidence="1">The sequence shown here is derived from an EMBL/GenBank/DDBJ whole genome shotgun (WGS) entry which is preliminary data.</text>
</comment>
<keyword evidence="2" id="KW-1185">Reference proteome</keyword>
<organism evidence="1 2">
    <name type="scientific">Pelomonas aquatica</name>
    <dbReference type="NCBI Taxonomy" id="431058"/>
    <lineage>
        <taxon>Bacteria</taxon>
        <taxon>Pseudomonadati</taxon>
        <taxon>Pseudomonadota</taxon>
        <taxon>Betaproteobacteria</taxon>
        <taxon>Burkholderiales</taxon>
        <taxon>Sphaerotilaceae</taxon>
        <taxon>Roseateles</taxon>
    </lineage>
</organism>
<proteinExistence type="predicted"/>
<dbReference type="InterPro" id="IPR035709">
    <property type="entry name" value="YoaB-like"/>
</dbReference>
<dbReference type="Gene3D" id="3.30.1330.40">
    <property type="entry name" value="RutC-like"/>
    <property type="match status" value="1"/>
</dbReference>
<accession>A0A9X4LNT3</accession>
<dbReference type="InterPro" id="IPR035959">
    <property type="entry name" value="RutC-like_sf"/>
</dbReference>
<dbReference type="PANTHER" id="PTHR47328:SF1">
    <property type="entry name" value="RUTC FAMILY PROTEIN YOAB"/>
    <property type="match status" value="1"/>
</dbReference>
<protein>
    <submittedName>
        <fullName evidence="1">RidA family protein</fullName>
    </submittedName>
</protein>
<gene>
    <name evidence="1" type="ORF">EXJ73_18200</name>
</gene>
<dbReference type="InterPro" id="IPR006175">
    <property type="entry name" value="YjgF/YER057c/UK114"/>
</dbReference>
<dbReference type="PANTHER" id="PTHR47328">
    <property type="match status" value="1"/>
</dbReference>
<dbReference type="CDD" id="cd06150">
    <property type="entry name" value="YjgF_YER057c_UK114_like_2"/>
    <property type="match status" value="1"/>
</dbReference>
<dbReference type="Pfam" id="PF01042">
    <property type="entry name" value="Ribonuc_L-PSP"/>
    <property type="match status" value="1"/>
</dbReference>
<dbReference type="Proteomes" id="UP001152766">
    <property type="component" value="Unassembled WGS sequence"/>
</dbReference>
<dbReference type="EMBL" id="SGUG01000032">
    <property type="protein sequence ID" value="MDG0864400.1"/>
    <property type="molecule type" value="Genomic_DNA"/>
</dbReference>